<dbReference type="InterPro" id="IPR051807">
    <property type="entry name" value="Sec-metab_biosynth-assoc"/>
</dbReference>
<gene>
    <name evidence="2" type="ORF">Egran_00867</name>
</gene>
<name>A0A232M4V7_9EURO</name>
<keyword evidence="3" id="KW-1185">Reference proteome</keyword>
<dbReference type="Gene3D" id="3.30.70.1060">
    <property type="entry name" value="Dimeric alpha+beta barrel"/>
    <property type="match status" value="1"/>
</dbReference>
<comment type="caution">
    <text evidence="2">The sequence shown here is derived from an EMBL/GenBank/DDBJ whole genome shotgun (WGS) entry which is preliminary data.</text>
</comment>
<dbReference type="AlphaFoldDB" id="A0A232M4V7"/>
<dbReference type="EMBL" id="NPHW01002486">
    <property type="protein sequence ID" value="OXV11372.1"/>
    <property type="molecule type" value="Genomic_DNA"/>
</dbReference>
<dbReference type="Pfam" id="PF03795">
    <property type="entry name" value="YCII"/>
    <property type="match status" value="1"/>
</dbReference>
<dbReference type="PANTHER" id="PTHR33606">
    <property type="entry name" value="PROTEIN YCII"/>
    <property type="match status" value="1"/>
</dbReference>
<dbReference type="SUPFAM" id="SSF54909">
    <property type="entry name" value="Dimeric alpha+beta barrel"/>
    <property type="match status" value="1"/>
</dbReference>
<protein>
    <recommendedName>
        <fullName evidence="1">YCII-related domain-containing protein</fullName>
    </recommendedName>
</protein>
<proteinExistence type="predicted"/>
<dbReference type="PANTHER" id="PTHR33606:SF3">
    <property type="entry name" value="PROTEIN YCII"/>
    <property type="match status" value="1"/>
</dbReference>
<dbReference type="Proteomes" id="UP000243515">
    <property type="component" value="Unassembled WGS sequence"/>
</dbReference>
<sequence>MNNIYVVMSSSPTFFIFRQLSSLTFTFTGAQLARGRVRSPRSSLLLLDRNISQKTFSERFIIRCSSSTCTHPRRTIMATTDPAPAKNEFLCIIPDKPGTLAKRLEVRPSHLNGAKPFVDSGIIIFGGAMLESHPAAGETPVFKGSALLVVGETSEDIKELLRKDVYTTSGVWDLDNVQIIPFKTALRAQVQ</sequence>
<reference evidence="2 3" key="1">
    <citation type="journal article" date="2015" name="Environ. Microbiol.">
        <title>Metagenome sequence of Elaphomyces granulatus from sporocarp tissue reveals Ascomycota ectomycorrhizal fingerprints of genome expansion and a Proteobacteria-rich microbiome.</title>
        <authorList>
            <person name="Quandt C.A."/>
            <person name="Kohler A."/>
            <person name="Hesse C.N."/>
            <person name="Sharpton T.J."/>
            <person name="Martin F."/>
            <person name="Spatafora J.W."/>
        </authorList>
    </citation>
    <scope>NUCLEOTIDE SEQUENCE [LARGE SCALE GENOMIC DNA]</scope>
    <source>
        <strain evidence="2 3">OSC145934</strain>
    </source>
</reference>
<evidence type="ECO:0000259" key="1">
    <source>
        <dbReference type="Pfam" id="PF03795"/>
    </source>
</evidence>
<accession>A0A232M4V7</accession>
<dbReference type="InterPro" id="IPR011008">
    <property type="entry name" value="Dimeric_a/b-barrel"/>
</dbReference>
<evidence type="ECO:0000313" key="2">
    <source>
        <dbReference type="EMBL" id="OXV11372.1"/>
    </source>
</evidence>
<feature type="domain" description="YCII-related" evidence="1">
    <location>
        <begin position="89"/>
        <end position="182"/>
    </location>
</feature>
<evidence type="ECO:0000313" key="3">
    <source>
        <dbReference type="Proteomes" id="UP000243515"/>
    </source>
</evidence>
<dbReference type="InterPro" id="IPR005545">
    <property type="entry name" value="YCII"/>
</dbReference>
<dbReference type="OrthoDB" id="5519740at2759"/>
<organism evidence="2 3">
    <name type="scientific">Elaphomyces granulatus</name>
    <dbReference type="NCBI Taxonomy" id="519963"/>
    <lineage>
        <taxon>Eukaryota</taxon>
        <taxon>Fungi</taxon>
        <taxon>Dikarya</taxon>
        <taxon>Ascomycota</taxon>
        <taxon>Pezizomycotina</taxon>
        <taxon>Eurotiomycetes</taxon>
        <taxon>Eurotiomycetidae</taxon>
        <taxon>Eurotiales</taxon>
        <taxon>Elaphomycetaceae</taxon>
        <taxon>Elaphomyces</taxon>
    </lineage>
</organism>